<gene>
    <name evidence="4" type="ORF">L203_103919</name>
</gene>
<keyword evidence="5" id="KW-1185">Reference proteome</keyword>
<reference evidence="4" key="2">
    <citation type="journal article" date="2022" name="Elife">
        <title>Obligate sexual reproduction of a homothallic fungus closely related to the Cryptococcus pathogenic species complex.</title>
        <authorList>
            <person name="Passer A.R."/>
            <person name="Clancey S.A."/>
            <person name="Shea T."/>
            <person name="David-Palma M."/>
            <person name="Averette A.F."/>
            <person name="Boekhout T."/>
            <person name="Porcel B.M."/>
            <person name="Nowrousian M."/>
            <person name="Cuomo C.A."/>
            <person name="Sun S."/>
            <person name="Heitman J."/>
            <person name="Coelho M.A."/>
        </authorList>
    </citation>
    <scope>NUCLEOTIDE SEQUENCE</scope>
    <source>
        <strain evidence="4">CBS 7841</strain>
    </source>
</reference>
<evidence type="ECO:0000256" key="3">
    <source>
        <dbReference type="RuleBase" id="RU364030"/>
    </source>
</evidence>
<keyword evidence="3" id="KW-0963">Cytoplasm</keyword>
<dbReference type="SUPFAM" id="SSF46988">
    <property type="entry name" value="Tubulin chaperone cofactor A"/>
    <property type="match status" value="1"/>
</dbReference>
<dbReference type="RefSeq" id="XP_066069406.1">
    <property type="nucleotide sequence ID" value="XM_066213309.1"/>
</dbReference>
<accession>A0A1E3HU63</accession>
<dbReference type="Proteomes" id="UP000094043">
    <property type="component" value="Chromosome 4"/>
</dbReference>
<dbReference type="Pfam" id="PF02970">
    <property type="entry name" value="TBCA"/>
    <property type="match status" value="1"/>
</dbReference>
<protein>
    <recommendedName>
        <fullName evidence="3">Tubulin-specific chaperone A</fullName>
    </recommendedName>
</protein>
<dbReference type="PANTHER" id="PTHR21500:SF0">
    <property type="entry name" value="TUBULIN-SPECIFIC CHAPERONE A"/>
    <property type="match status" value="1"/>
</dbReference>
<evidence type="ECO:0000313" key="4">
    <source>
        <dbReference type="EMBL" id="WVN88706.1"/>
    </source>
</evidence>
<comment type="subcellular location">
    <subcellularLocation>
        <location evidence="3">Cytoplasm</location>
        <location evidence="3">Cytoskeleton</location>
    </subcellularLocation>
</comment>
<dbReference type="GeneID" id="91088129"/>
<dbReference type="PANTHER" id="PTHR21500">
    <property type="entry name" value="TUBULIN-SPECIFIC CHAPERONE A"/>
    <property type="match status" value="1"/>
</dbReference>
<reference evidence="4" key="1">
    <citation type="submission" date="2016-06" db="EMBL/GenBank/DDBJ databases">
        <authorList>
            <person name="Cuomo C."/>
            <person name="Litvintseva A."/>
            <person name="Heitman J."/>
            <person name="Chen Y."/>
            <person name="Sun S."/>
            <person name="Springer D."/>
            <person name="Dromer F."/>
            <person name="Young S."/>
            <person name="Zeng Q."/>
            <person name="Chapman S."/>
            <person name="Gujja S."/>
            <person name="Saif S."/>
            <person name="Birren B."/>
        </authorList>
    </citation>
    <scope>NUCLEOTIDE SEQUENCE</scope>
    <source>
        <strain evidence="4">CBS 7841</strain>
    </source>
</reference>
<keyword evidence="3" id="KW-0206">Cytoskeleton</keyword>
<keyword evidence="3" id="KW-0493">Microtubule</keyword>
<dbReference type="KEGG" id="cdep:91088129"/>
<sequence>MPVKADDSAGTLRQLKIKTGVVKRLHKEESVYQQEVKAQVAIVEKLKRDGADGADIRAAERVLKESEKMIPITRDSLQEAHQVLKDLVNAVKTDEEISCSQEFGDAFSILQQVEADWKNGGN</sequence>
<reference evidence="4" key="3">
    <citation type="submission" date="2024-01" db="EMBL/GenBank/DDBJ databases">
        <authorList>
            <person name="Coelho M.A."/>
            <person name="David-Palma M."/>
            <person name="Shea T."/>
            <person name="Sun S."/>
            <person name="Cuomo C.A."/>
            <person name="Heitman J."/>
        </authorList>
    </citation>
    <scope>NUCLEOTIDE SEQUENCE</scope>
    <source>
        <strain evidence="4">CBS 7841</strain>
    </source>
</reference>
<name>A0A1E3HU63_9TREE</name>
<dbReference type="GO" id="GO:0048487">
    <property type="term" value="F:beta-tubulin binding"/>
    <property type="evidence" value="ECO:0007669"/>
    <property type="project" value="InterPro"/>
</dbReference>
<dbReference type="GO" id="GO:0005874">
    <property type="term" value="C:microtubule"/>
    <property type="evidence" value="ECO:0007669"/>
    <property type="project" value="UniProtKB-KW"/>
</dbReference>
<dbReference type="AlphaFoldDB" id="A0A1E3HU63"/>
<dbReference type="GO" id="GO:0007023">
    <property type="term" value="P:post-chaperonin tubulin folding pathway"/>
    <property type="evidence" value="ECO:0007669"/>
    <property type="project" value="UniProtKB-UniRule"/>
</dbReference>
<evidence type="ECO:0000256" key="2">
    <source>
        <dbReference type="ARBA" id="ARBA00023186"/>
    </source>
</evidence>
<evidence type="ECO:0000313" key="5">
    <source>
        <dbReference type="Proteomes" id="UP000094043"/>
    </source>
</evidence>
<keyword evidence="2 3" id="KW-0143">Chaperone</keyword>
<dbReference type="GO" id="GO:0007021">
    <property type="term" value="P:tubulin complex assembly"/>
    <property type="evidence" value="ECO:0007669"/>
    <property type="project" value="UniProtKB-UniRule"/>
</dbReference>
<proteinExistence type="inferred from homology"/>
<comment type="subunit">
    <text evidence="3">Supercomplex made of cofactors A to E. Cofactors A and D function by capturing and stabilizing tubulin in a quasi-native conformation. Cofactor E binds to the cofactor D-tubulin complex; interaction with cofactor C then causes the release of tubulin polypeptides that are committed to the native state.</text>
</comment>
<organism evidence="4 5">
    <name type="scientific">Cryptococcus depauperatus CBS 7841</name>
    <dbReference type="NCBI Taxonomy" id="1295531"/>
    <lineage>
        <taxon>Eukaryota</taxon>
        <taxon>Fungi</taxon>
        <taxon>Dikarya</taxon>
        <taxon>Basidiomycota</taxon>
        <taxon>Agaricomycotina</taxon>
        <taxon>Tremellomycetes</taxon>
        <taxon>Tremellales</taxon>
        <taxon>Cryptococcaceae</taxon>
        <taxon>Cryptococcus</taxon>
    </lineage>
</organism>
<dbReference type="InterPro" id="IPR036126">
    <property type="entry name" value="TBCA_sf"/>
</dbReference>
<dbReference type="VEuPathDB" id="FungiDB:L203_06051"/>
<dbReference type="GO" id="GO:0005829">
    <property type="term" value="C:cytosol"/>
    <property type="evidence" value="ECO:0007669"/>
    <property type="project" value="TreeGrafter"/>
</dbReference>
<dbReference type="Gene3D" id="1.20.58.90">
    <property type="match status" value="1"/>
</dbReference>
<dbReference type="InterPro" id="IPR004226">
    <property type="entry name" value="TBCA"/>
</dbReference>
<dbReference type="EMBL" id="CP143787">
    <property type="protein sequence ID" value="WVN88706.1"/>
    <property type="molecule type" value="Genomic_DNA"/>
</dbReference>
<comment type="similarity">
    <text evidence="1 3">Belongs to the TBCA family.</text>
</comment>
<evidence type="ECO:0000256" key="1">
    <source>
        <dbReference type="ARBA" id="ARBA00006806"/>
    </source>
</evidence>
<dbReference type="OrthoDB" id="296187at2759"/>